<accession>A0A0J6CQ32</accession>
<evidence type="ECO:0000256" key="4">
    <source>
        <dbReference type="ARBA" id="ARBA00023136"/>
    </source>
</evidence>
<dbReference type="RefSeq" id="WP_048315011.1">
    <property type="nucleotide sequence ID" value="NZ_AP031410.1"/>
</dbReference>
<evidence type="ECO:0000256" key="6">
    <source>
        <dbReference type="SAM" id="SignalP"/>
    </source>
</evidence>
<evidence type="ECO:0000256" key="3">
    <source>
        <dbReference type="ARBA" id="ARBA00022729"/>
    </source>
</evidence>
<reference evidence="9 10" key="1">
    <citation type="submission" date="2015-06" db="EMBL/GenBank/DDBJ databases">
        <title>Draft Genome Sequence of Parabacteroides goldsteinii with Putative Novel Metallo-Beta-Lactamases Isolated from a Blood Culture from a Human Patient.</title>
        <authorList>
            <person name="Krogh T.J."/>
            <person name="Agergaard C.N."/>
            <person name="Moller-Jensen J."/>
            <person name="Justesen U.S."/>
        </authorList>
    </citation>
    <scope>NUCLEOTIDE SEQUENCE [LARGE SCALE GENOMIC DNA]</scope>
    <source>
        <strain evidence="9 10">910340</strain>
    </source>
</reference>
<dbReference type="GO" id="GO:0009279">
    <property type="term" value="C:cell outer membrane"/>
    <property type="evidence" value="ECO:0007669"/>
    <property type="project" value="UniProtKB-SubCell"/>
</dbReference>
<keyword evidence="3 6" id="KW-0732">Signal</keyword>
<dbReference type="Gene3D" id="1.25.40.390">
    <property type="match status" value="1"/>
</dbReference>
<evidence type="ECO:0008006" key="11">
    <source>
        <dbReference type="Google" id="ProtNLM"/>
    </source>
</evidence>
<dbReference type="InterPro" id="IPR011990">
    <property type="entry name" value="TPR-like_helical_dom_sf"/>
</dbReference>
<proteinExistence type="inferred from homology"/>
<protein>
    <recommendedName>
        <fullName evidence="11">RagB/SusD family nutrient uptake outer membrane protein</fullName>
    </recommendedName>
</protein>
<evidence type="ECO:0000259" key="7">
    <source>
        <dbReference type="Pfam" id="PF07980"/>
    </source>
</evidence>
<evidence type="ECO:0000256" key="1">
    <source>
        <dbReference type="ARBA" id="ARBA00004442"/>
    </source>
</evidence>
<evidence type="ECO:0000313" key="10">
    <source>
        <dbReference type="Proteomes" id="UP000036166"/>
    </source>
</evidence>
<feature type="signal peptide" evidence="6">
    <location>
        <begin position="1"/>
        <end position="23"/>
    </location>
</feature>
<evidence type="ECO:0000259" key="8">
    <source>
        <dbReference type="Pfam" id="PF14322"/>
    </source>
</evidence>
<comment type="similarity">
    <text evidence="2">Belongs to the SusD family.</text>
</comment>
<evidence type="ECO:0000256" key="5">
    <source>
        <dbReference type="ARBA" id="ARBA00023237"/>
    </source>
</evidence>
<evidence type="ECO:0000313" key="9">
    <source>
        <dbReference type="EMBL" id="KMM34269.1"/>
    </source>
</evidence>
<dbReference type="InterPro" id="IPR033985">
    <property type="entry name" value="SusD-like_N"/>
</dbReference>
<dbReference type="InterPro" id="IPR012944">
    <property type="entry name" value="SusD_RagB_dom"/>
</dbReference>
<sequence length="543" mass="63772">MKKINLLICLFVTVLLNSCDSFLTTPPLDQIPESEWWKNAEQSRLMVNECYVKIYNSGMDHIVAFRDGFTDNAMWRDNYPMADGSWTAYTGKVKEEWRYTEIANLNYVLDGLEKSKEYLTEEEYAHLTAEVRFIRAFIYYDMLFYFGDIPLIKKVLSIEESRETSRQPRKEVLNFILSELNDVLTDIKKEPSEESGRVNEDVVNAYLARIYLHEKQYDKVLEHTAAVMNTGKYELYRAYDNDPAKNSYEELFRPAADGNNKEVIFEKQYSYPLKTTTLNRDLSPQSSVYRGWLRLLPVQNLVDEYECIGGHPYDQCQDLNCQYCKLRQEISDNGGYGEYEYRDPRLKSTIITPGWEWKVNGIVKSVYGIEDPNSRDYLAKEPHSTGFLVTKWVDLEGEEVDATRSHKNMTIIRYADILLMRAEALIEKDENLDEAVKLINEIRDRGGMPGIEMASQNVLREKLRHERRVEFAFEGLRYYDIVRWRICDKVKNGNVYGFAKMTDSGKRENIFLEKRVWKDHMYLWPIPQAAIDLNENLEQNPEW</sequence>
<name>A0A0J6CQ32_9BACT</name>
<feature type="domain" description="RagB/SusD" evidence="7">
    <location>
        <begin position="261"/>
        <end position="543"/>
    </location>
</feature>
<keyword evidence="4" id="KW-0472">Membrane</keyword>
<dbReference type="Pfam" id="PF14322">
    <property type="entry name" value="SusD-like_3"/>
    <property type="match status" value="1"/>
</dbReference>
<gene>
    <name evidence="9" type="ORF">ACM15_07720</name>
</gene>
<dbReference type="Pfam" id="PF07980">
    <property type="entry name" value="SusD_RagB"/>
    <property type="match status" value="1"/>
</dbReference>
<comment type="subcellular location">
    <subcellularLocation>
        <location evidence="1">Cell outer membrane</location>
    </subcellularLocation>
</comment>
<dbReference type="AlphaFoldDB" id="A0A0J6CQ32"/>
<feature type="chain" id="PRO_5005269090" description="RagB/SusD family nutrient uptake outer membrane protein" evidence="6">
    <location>
        <begin position="24"/>
        <end position="543"/>
    </location>
</feature>
<feature type="domain" description="SusD-like N-terminal" evidence="8">
    <location>
        <begin position="67"/>
        <end position="212"/>
    </location>
</feature>
<dbReference type="SUPFAM" id="SSF48452">
    <property type="entry name" value="TPR-like"/>
    <property type="match status" value="1"/>
</dbReference>
<keyword evidence="5" id="KW-0998">Cell outer membrane</keyword>
<evidence type="ECO:0000256" key="2">
    <source>
        <dbReference type="ARBA" id="ARBA00006275"/>
    </source>
</evidence>
<dbReference type="PATRIC" id="fig|328812.4.peg.2021"/>
<dbReference type="EMBL" id="LFJV01000020">
    <property type="protein sequence ID" value="KMM34269.1"/>
    <property type="molecule type" value="Genomic_DNA"/>
</dbReference>
<dbReference type="Proteomes" id="UP000036166">
    <property type="component" value="Unassembled WGS sequence"/>
</dbReference>
<comment type="caution">
    <text evidence="9">The sequence shown here is derived from an EMBL/GenBank/DDBJ whole genome shotgun (WGS) entry which is preliminary data.</text>
</comment>
<organism evidence="9 10">
    <name type="scientific">Parabacteroides goldsteinii</name>
    <dbReference type="NCBI Taxonomy" id="328812"/>
    <lineage>
        <taxon>Bacteria</taxon>
        <taxon>Pseudomonadati</taxon>
        <taxon>Bacteroidota</taxon>
        <taxon>Bacteroidia</taxon>
        <taxon>Bacteroidales</taxon>
        <taxon>Tannerellaceae</taxon>
        <taxon>Parabacteroides</taxon>
    </lineage>
</organism>